<feature type="transmembrane region" description="Helical" evidence="4">
    <location>
        <begin position="242"/>
        <end position="262"/>
    </location>
</feature>
<dbReference type="Proteomes" id="UP001595798">
    <property type="component" value="Unassembled WGS sequence"/>
</dbReference>
<keyword evidence="3" id="KW-0597">Phosphoprotein</keyword>
<dbReference type="Gene3D" id="3.30.565.10">
    <property type="entry name" value="Histidine kinase-like ATPase, C-terminal domain"/>
    <property type="match status" value="1"/>
</dbReference>
<gene>
    <name evidence="7" type="ORF">ACFOZ5_18035</name>
</gene>
<dbReference type="Pfam" id="PF00512">
    <property type="entry name" value="HisKA"/>
    <property type="match status" value="1"/>
</dbReference>
<dbReference type="CDD" id="cd00082">
    <property type="entry name" value="HisKA"/>
    <property type="match status" value="1"/>
</dbReference>
<dbReference type="CDD" id="cd00075">
    <property type="entry name" value="HATPase"/>
    <property type="match status" value="1"/>
</dbReference>
<evidence type="ECO:0000313" key="8">
    <source>
        <dbReference type="Proteomes" id="UP001595798"/>
    </source>
</evidence>
<dbReference type="Gene3D" id="2.60.40.2380">
    <property type="match status" value="1"/>
</dbReference>
<evidence type="ECO:0000256" key="2">
    <source>
        <dbReference type="ARBA" id="ARBA00012438"/>
    </source>
</evidence>
<feature type="transmembrane region" description="Helical" evidence="4">
    <location>
        <begin position="183"/>
        <end position="202"/>
    </location>
</feature>
<keyword evidence="7" id="KW-0067">ATP-binding</keyword>
<reference evidence="8" key="1">
    <citation type="journal article" date="2019" name="Int. J. Syst. Evol. Microbiol.">
        <title>The Global Catalogue of Microorganisms (GCM) 10K type strain sequencing project: providing services to taxonomists for standard genome sequencing and annotation.</title>
        <authorList>
            <consortium name="The Broad Institute Genomics Platform"/>
            <consortium name="The Broad Institute Genome Sequencing Center for Infectious Disease"/>
            <person name="Wu L."/>
            <person name="Ma J."/>
        </authorList>
    </citation>
    <scope>NUCLEOTIDE SEQUENCE [LARGE SCALE GENOMIC DNA]</scope>
    <source>
        <strain evidence="8">CECT 7297</strain>
    </source>
</reference>
<dbReference type="PANTHER" id="PTHR43547">
    <property type="entry name" value="TWO-COMPONENT HISTIDINE KINASE"/>
    <property type="match status" value="1"/>
</dbReference>
<dbReference type="Pfam" id="PF02518">
    <property type="entry name" value="HATPase_c"/>
    <property type="match status" value="1"/>
</dbReference>
<comment type="caution">
    <text evidence="7">The sequence shown here is derived from an EMBL/GenBank/DDBJ whole genome shotgun (WGS) entry which is preliminary data.</text>
</comment>
<evidence type="ECO:0000256" key="5">
    <source>
        <dbReference type="SAM" id="SignalP"/>
    </source>
</evidence>
<dbReference type="InterPro" id="IPR011622">
    <property type="entry name" value="7TMR_DISM_rcpt_extracell_dom2"/>
</dbReference>
<dbReference type="Pfam" id="PF07696">
    <property type="entry name" value="7TMR-DISMED2"/>
    <property type="match status" value="1"/>
</dbReference>
<accession>A0ABV8QNE8</accession>
<dbReference type="SMART" id="SM00387">
    <property type="entry name" value="HATPase_c"/>
    <property type="match status" value="1"/>
</dbReference>
<feature type="transmembrane region" description="Helical" evidence="4">
    <location>
        <begin position="274"/>
        <end position="296"/>
    </location>
</feature>
<sequence length="646" mass="71877">MARVVFLLIVLCQVAEGHAATSTLTLGPDLSYRVIAEDGKPLSFQEVRQKFEEADAGPYQTDIFSAGYSDTTYWLTFHLPQKAFAEGKRLLRLAPTYLDHVRVHYREVAAGDAPWRIYNTGDLSPMPRGDLDYRFAVIELPVPDAGRGYEFLIRVQSTSATLLHATFWSEASFANSTASADSFWGFYFGLAIFSSTFALYLALVFSSRLLWAVFSFSVSYVLVACIQGYIDWLSPLPSLHLQHYLTSTSVMLSYPVLIWMAAESIRLREHLPVLYRYVTRTAFAMAFILLSIPLGFFGQGMAILVSIYLVLVLVLLVSTGYVIWVERFRLSTLLLAAGPLILMGVSGIALSSAFGFIRFNANIYLIWQYMLVVNMMLAIGITVARIVGQKREQADKEKLALELDIEREARFHQRQFMGLVSHEFRTPLSIISATLQNLEGGEVQSEALAMRYRKMSRAIDRLIQLTDNCLADARLAAQSLYVDRQPTLLHVLVHSAAAIVGLSERHQLRVTVDGLDRSDTEVFGPTVLVDTALMKIALSNVLDNAVKYSEGGVVHLDCRTGRERLTMSVIDQGCGISESEAPYVFEQYHRVSAGGGSGRQGVGLGLFVARQIAESHGGKLELTDSGAEGCRFEFTIPFREESDRVQ</sequence>
<feature type="transmembrane region" description="Helical" evidence="4">
    <location>
        <begin position="366"/>
        <end position="388"/>
    </location>
</feature>
<dbReference type="EC" id="2.7.13.3" evidence="2"/>
<feature type="domain" description="Histidine kinase" evidence="6">
    <location>
        <begin position="419"/>
        <end position="640"/>
    </location>
</feature>
<dbReference type="PANTHER" id="PTHR43547:SF2">
    <property type="entry name" value="HYBRID SIGNAL TRANSDUCTION HISTIDINE KINASE C"/>
    <property type="match status" value="1"/>
</dbReference>
<dbReference type="PRINTS" id="PR00344">
    <property type="entry name" value="BCTRLSENSOR"/>
</dbReference>
<keyword evidence="7" id="KW-0547">Nucleotide-binding</keyword>
<dbReference type="PROSITE" id="PS50109">
    <property type="entry name" value="HIS_KIN"/>
    <property type="match status" value="1"/>
</dbReference>
<dbReference type="InterPro" id="IPR036097">
    <property type="entry name" value="HisK_dim/P_sf"/>
</dbReference>
<dbReference type="SMART" id="SM00388">
    <property type="entry name" value="HisKA"/>
    <property type="match status" value="1"/>
</dbReference>
<dbReference type="InterPro" id="IPR005467">
    <property type="entry name" value="His_kinase_dom"/>
</dbReference>
<dbReference type="Gene3D" id="1.10.287.130">
    <property type="match status" value="1"/>
</dbReference>
<organism evidence="7 8">
    <name type="scientific">Marinobacter lacisalsi</name>
    <dbReference type="NCBI Taxonomy" id="475979"/>
    <lineage>
        <taxon>Bacteria</taxon>
        <taxon>Pseudomonadati</taxon>
        <taxon>Pseudomonadota</taxon>
        <taxon>Gammaproteobacteria</taxon>
        <taxon>Pseudomonadales</taxon>
        <taxon>Marinobacteraceae</taxon>
        <taxon>Marinobacter</taxon>
    </lineage>
</organism>
<feature type="transmembrane region" description="Helical" evidence="4">
    <location>
        <begin position="332"/>
        <end position="354"/>
    </location>
</feature>
<evidence type="ECO:0000256" key="4">
    <source>
        <dbReference type="SAM" id="Phobius"/>
    </source>
</evidence>
<keyword evidence="5" id="KW-0732">Signal</keyword>
<dbReference type="RefSeq" id="WP_379889943.1">
    <property type="nucleotide sequence ID" value="NZ_JBHSDI010000062.1"/>
</dbReference>
<dbReference type="InterPro" id="IPR004358">
    <property type="entry name" value="Sig_transdc_His_kin-like_C"/>
</dbReference>
<dbReference type="EMBL" id="JBHSDI010000062">
    <property type="protein sequence ID" value="MFC4260923.1"/>
    <property type="molecule type" value="Genomic_DNA"/>
</dbReference>
<dbReference type="InterPro" id="IPR003594">
    <property type="entry name" value="HATPase_dom"/>
</dbReference>
<feature type="transmembrane region" description="Helical" evidence="4">
    <location>
        <begin position="209"/>
        <end position="230"/>
    </location>
</feature>
<dbReference type="SUPFAM" id="SSF55874">
    <property type="entry name" value="ATPase domain of HSP90 chaperone/DNA topoisomerase II/histidine kinase"/>
    <property type="match status" value="1"/>
</dbReference>
<comment type="catalytic activity">
    <reaction evidence="1">
        <text>ATP + protein L-histidine = ADP + protein N-phospho-L-histidine.</text>
        <dbReference type="EC" id="2.7.13.3"/>
    </reaction>
</comment>
<feature type="chain" id="PRO_5045259213" description="histidine kinase" evidence="5">
    <location>
        <begin position="20"/>
        <end position="646"/>
    </location>
</feature>
<dbReference type="GO" id="GO:0005524">
    <property type="term" value="F:ATP binding"/>
    <property type="evidence" value="ECO:0007669"/>
    <property type="project" value="UniProtKB-KW"/>
</dbReference>
<dbReference type="InterPro" id="IPR036890">
    <property type="entry name" value="HATPase_C_sf"/>
</dbReference>
<evidence type="ECO:0000256" key="1">
    <source>
        <dbReference type="ARBA" id="ARBA00000085"/>
    </source>
</evidence>
<dbReference type="SUPFAM" id="SSF47384">
    <property type="entry name" value="Homodimeric domain of signal transducing histidine kinase"/>
    <property type="match status" value="1"/>
</dbReference>
<name>A0ABV8QNE8_9GAMM</name>
<evidence type="ECO:0000313" key="7">
    <source>
        <dbReference type="EMBL" id="MFC4260923.1"/>
    </source>
</evidence>
<protein>
    <recommendedName>
        <fullName evidence="2">histidine kinase</fullName>
        <ecNumber evidence="2">2.7.13.3</ecNumber>
    </recommendedName>
</protein>
<dbReference type="InterPro" id="IPR003661">
    <property type="entry name" value="HisK_dim/P_dom"/>
</dbReference>
<evidence type="ECO:0000256" key="3">
    <source>
        <dbReference type="ARBA" id="ARBA00022553"/>
    </source>
</evidence>
<keyword evidence="8" id="KW-1185">Reference proteome</keyword>
<keyword evidence="4" id="KW-0812">Transmembrane</keyword>
<proteinExistence type="predicted"/>
<feature type="transmembrane region" description="Helical" evidence="4">
    <location>
        <begin position="302"/>
        <end position="325"/>
    </location>
</feature>
<keyword evidence="4" id="KW-0472">Membrane</keyword>
<feature type="signal peptide" evidence="5">
    <location>
        <begin position="1"/>
        <end position="19"/>
    </location>
</feature>
<evidence type="ECO:0000259" key="6">
    <source>
        <dbReference type="PROSITE" id="PS50109"/>
    </source>
</evidence>
<keyword evidence="4" id="KW-1133">Transmembrane helix</keyword>